<name>A0A0B5E622_9RHOB</name>
<evidence type="ECO:0000313" key="2">
    <source>
        <dbReference type="Proteomes" id="UP000031521"/>
    </source>
</evidence>
<sequence>MRHPEKLAYHCLEGQFPNLREPVGIIYFTEGATMNLSDFAKQLPKNFTEQEFVDLMNQVIDLKTIADLPAAERSALFNGVQYLVDFIMLAQEANGELLTHQGHPVVDYGGPFIPHFLVRPEGFEMDRTALETFGVGEADKYFGNK</sequence>
<organism evidence="1 2">
    <name type="scientific">Celeribacter indicus</name>
    <dbReference type="NCBI Taxonomy" id="1208324"/>
    <lineage>
        <taxon>Bacteria</taxon>
        <taxon>Pseudomonadati</taxon>
        <taxon>Pseudomonadota</taxon>
        <taxon>Alphaproteobacteria</taxon>
        <taxon>Rhodobacterales</taxon>
        <taxon>Roseobacteraceae</taxon>
        <taxon>Celeribacter</taxon>
    </lineage>
</organism>
<reference evidence="1 2" key="1">
    <citation type="journal article" date="2014" name="Int. J. Syst. Evol. Microbiol.">
        <title>Celeribacter indicus sp. nov., a polycyclic aromatic hydrocarbon-degrading bacterium from deep-sea sediment and reclassification of Huaishuia halophila as Celeribacter halophilus comb. nov.</title>
        <authorList>
            <person name="Lai Q."/>
            <person name="Cao J."/>
            <person name="Yuan J."/>
            <person name="Li F."/>
            <person name="Shao Z."/>
        </authorList>
    </citation>
    <scope>NUCLEOTIDE SEQUENCE [LARGE SCALE GENOMIC DNA]</scope>
    <source>
        <strain evidence="1">P73</strain>
    </source>
</reference>
<dbReference type="AlphaFoldDB" id="A0A0B5E622"/>
<keyword evidence="2" id="KW-1185">Reference proteome</keyword>
<proteinExistence type="predicted"/>
<dbReference type="KEGG" id="cid:P73_3771"/>
<dbReference type="Proteomes" id="UP000031521">
    <property type="component" value="Chromosome"/>
</dbReference>
<gene>
    <name evidence="1" type="ORF">P73_3771</name>
</gene>
<evidence type="ECO:0000313" key="1">
    <source>
        <dbReference type="EMBL" id="AJE48486.1"/>
    </source>
</evidence>
<accession>A0A0B5E622</accession>
<dbReference type="EMBL" id="CP004393">
    <property type="protein sequence ID" value="AJE48486.1"/>
    <property type="molecule type" value="Genomic_DNA"/>
</dbReference>
<protein>
    <submittedName>
        <fullName evidence="1">Uncharacterized protein</fullName>
    </submittedName>
</protein>
<dbReference type="HOGENOM" id="CLU_149184_0_0_5"/>